<keyword evidence="1" id="KW-1133">Transmembrane helix</keyword>
<organism evidence="2 3">
    <name type="scientific">Enterococcus larvae</name>
    <dbReference type="NCBI Taxonomy" id="2794352"/>
    <lineage>
        <taxon>Bacteria</taxon>
        <taxon>Bacillati</taxon>
        <taxon>Bacillota</taxon>
        <taxon>Bacilli</taxon>
        <taxon>Lactobacillales</taxon>
        <taxon>Enterococcaceae</taxon>
        <taxon>Enterococcus</taxon>
    </lineage>
</organism>
<protein>
    <submittedName>
        <fullName evidence="2">Uncharacterized protein</fullName>
    </submittedName>
</protein>
<keyword evidence="1" id="KW-0812">Transmembrane</keyword>
<evidence type="ECO:0000256" key="1">
    <source>
        <dbReference type="SAM" id="Phobius"/>
    </source>
</evidence>
<sequence>MGTESLDEVLAENALSKIDSGALLLLFLLTVAVSWLLAWYFRDQYGTRSLIRAYLVYGIIQLFLGLIIWQLPFVLVIGIYLLGALLTAFRSNTYFYE</sequence>
<dbReference type="EMBL" id="JAEDXU010000003">
    <property type="protein sequence ID" value="MBP1045984.1"/>
    <property type="molecule type" value="Genomic_DNA"/>
</dbReference>
<accession>A0ABS4CJK4</accession>
<proteinExistence type="predicted"/>
<reference evidence="2 3" key="1">
    <citation type="submission" date="2020-12" db="EMBL/GenBank/DDBJ databases">
        <title>Vagococcus allomyrinae sp. nov. and Enterococcus lavae sp. nov., isolated from the larvae of Allomyrina dichotoma.</title>
        <authorList>
            <person name="Lee S.D."/>
        </authorList>
    </citation>
    <scope>NUCLEOTIDE SEQUENCE [LARGE SCALE GENOMIC DNA]</scope>
    <source>
        <strain evidence="2 3">BWM-S5</strain>
    </source>
</reference>
<dbReference type="RefSeq" id="WP_209556813.1">
    <property type="nucleotide sequence ID" value="NZ_JAEDXU010000003.1"/>
</dbReference>
<gene>
    <name evidence="2" type="ORF">I6N96_06795</name>
</gene>
<evidence type="ECO:0000313" key="3">
    <source>
        <dbReference type="Proteomes" id="UP000673375"/>
    </source>
</evidence>
<keyword evidence="3" id="KW-1185">Reference proteome</keyword>
<keyword evidence="1" id="KW-0472">Membrane</keyword>
<comment type="caution">
    <text evidence="2">The sequence shown here is derived from an EMBL/GenBank/DDBJ whole genome shotgun (WGS) entry which is preliminary data.</text>
</comment>
<feature type="transmembrane region" description="Helical" evidence="1">
    <location>
        <begin position="20"/>
        <end position="41"/>
    </location>
</feature>
<dbReference type="Proteomes" id="UP000673375">
    <property type="component" value="Unassembled WGS sequence"/>
</dbReference>
<name>A0ABS4CJK4_9ENTE</name>
<evidence type="ECO:0000313" key="2">
    <source>
        <dbReference type="EMBL" id="MBP1045984.1"/>
    </source>
</evidence>